<organism evidence="2 3">
    <name type="scientific">Setaria italica</name>
    <name type="common">Foxtail millet</name>
    <name type="synonym">Panicum italicum</name>
    <dbReference type="NCBI Taxonomy" id="4555"/>
    <lineage>
        <taxon>Eukaryota</taxon>
        <taxon>Viridiplantae</taxon>
        <taxon>Streptophyta</taxon>
        <taxon>Embryophyta</taxon>
        <taxon>Tracheophyta</taxon>
        <taxon>Spermatophyta</taxon>
        <taxon>Magnoliopsida</taxon>
        <taxon>Liliopsida</taxon>
        <taxon>Poales</taxon>
        <taxon>Poaceae</taxon>
        <taxon>PACMAD clade</taxon>
        <taxon>Panicoideae</taxon>
        <taxon>Panicodae</taxon>
        <taxon>Paniceae</taxon>
        <taxon>Cenchrinae</taxon>
        <taxon>Setaria</taxon>
    </lineage>
</organism>
<evidence type="ECO:0000313" key="3">
    <source>
        <dbReference type="Proteomes" id="UP000004995"/>
    </source>
</evidence>
<protein>
    <submittedName>
        <fullName evidence="2">Uncharacterized protein</fullName>
    </submittedName>
</protein>
<proteinExistence type="predicted"/>
<dbReference type="Gramene" id="KQK89890">
    <property type="protein sequence ID" value="KQK89890"/>
    <property type="gene ID" value="SETIT_038037mg"/>
</dbReference>
<accession>K4AGN0</accession>
<evidence type="ECO:0000313" key="2">
    <source>
        <dbReference type="EnsemblPlants" id="KQK89890"/>
    </source>
</evidence>
<sequence>MVLGQRSSKGGEWVEGKERKLKRCSKPLSRFSHGLTPSSPVRARSPRLASGFVRPLLGPFRSSLEPSTMSEHIGLIVGICIGIALVVLLLSVLCCIMGWKGRDAQIRRAAAEAAAAGNAGGAPMAP</sequence>
<dbReference type="AlphaFoldDB" id="K4AGN0"/>
<evidence type="ECO:0000256" key="1">
    <source>
        <dbReference type="SAM" id="Phobius"/>
    </source>
</evidence>
<reference evidence="3" key="1">
    <citation type="journal article" date="2012" name="Nat. Biotechnol.">
        <title>Reference genome sequence of the model plant Setaria.</title>
        <authorList>
            <person name="Bennetzen J.L."/>
            <person name="Schmutz J."/>
            <person name="Wang H."/>
            <person name="Percifield R."/>
            <person name="Hawkins J."/>
            <person name="Pontaroli A.C."/>
            <person name="Estep M."/>
            <person name="Feng L."/>
            <person name="Vaughn J.N."/>
            <person name="Grimwood J."/>
            <person name="Jenkins J."/>
            <person name="Barry K."/>
            <person name="Lindquist E."/>
            <person name="Hellsten U."/>
            <person name="Deshpande S."/>
            <person name="Wang X."/>
            <person name="Wu X."/>
            <person name="Mitros T."/>
            <person name="Triplett J."/>
            <person name="Yang X."/>
            <person name="Ye C.Y."/>
            <person name="Mauro-Herrera M."/>
            <person name="Wang L."/>
            <person name="Li P."/>
            <person name="Sharma M."/>
            <person name="Sharma R."/>
            <person name="Ronald P.C."/>
            <person name="Panaud O."/>
            <person name="Kellogg E.A."/>
            <person name="Brutnell T.P."/>
            <person name="Doust A.N."/>
            <person name="Tuskan G.A."/>
            <person name="Rokhsar D."/>
            <person name="Devos K.M."/>
        </authorList>
    </citation>
    <scope>NUCLEOTIDE SEQUENCE [LARGE SCALE GENOMIC DNA]</scope>
    <source>
        <strain evidence="3">cv. Yugu1</strain>
    </source>
</reference>
<keyword evidence="1" id="KW-0472">Membrane</keyword>
<dbReference type="HOGENOM" id="CLU_1985474_0_0_1"/>
<feature type="transmembrane region" description="Helical" evidence="1">
    <location>
        <begin position="73"/>
        <end position="99"/>
    </location>
</feature>
<keyword evidence="1" id="KW-0812">Transmembrane</keyword>
<reference evidence="2" key="2">
    <citation type="submission" date="2018-08" db="UniProtKB">
        <authorList>
            <consortium name="EnsemblPlants"/>
        </authorList>
    </citation>
    <scope>IDENTIFICATION</scope>
    <source>
        <strain evidence="2">Yugu1</strain>
    </source>
</reference>
<dbReference type="EnsemblPlants" id="KQK89890">
    <property type="protein sequence ID" value="KQK89890"/>
    <property type="gene ID" value="SETIT_038037mg"/>
</dbReference>
<dbReference type="Proteomes" id="UP000004995">
    <property type="component" value="Unassembled WGS sequence"/>
</dbReference>
<dbReference type="InParanoid" id="K4AGN0"/>
<dbReference type="EMBL" id="AGNK02005824">
    <property type="status" value="NOT_ANNOTATED_CDS"/>
    <property type="molecule type" value="Genomic_DNA"/>
</dbReference>
<name>K4AGN0_SETIT</name>
<keyword evidence="1" id="KW-1133">Transmembrane helix</keyword>
<keyword evidence="3" id="KW-1185">Reference proteome</keyword>